<feature type="transmembrane region" description="Helical" evidence="1">
    <location>
        <begin position="130"/>
        <end position="148"/>
    </location>
</feature>
<protein>
    <submittedName>
        <fullName evidence="2">Uncharacterized protein</fullName>
    </submittedName>
</protein>
<feature type="transmembrane region" description="Helical" evidence="1">
    <location>
        <begin position="93"/>
        <end position="118"/>
    </location>
</feature>
<keyword evidence="1" id="KW-0812">Transmembrane</keyword>
<evidence type="ECO:0000313" key="2">
    <source>
        <dbReference type="EMBL" id="MBT1073439.1"/>
    </source>
</evidence>
<name>A0ABS5UCN5_9BACT</name>
<accession>A0ABS5UCN5</accession>
<keyword evidence="1" id="KW-0472">Membrane</keyword>
<evidence type="ECO:0000313" key="3">
    <source>
        <dbReference type="Proteomes" id="UP000784128"/>
    </source>
</evidence>
<dbReference type="RefSeq" id="WP_214301488.1">
    <property type="nucleotide sequence ID" value="NZ_JAHDYS010000022.1"/>
</dbReference>
<comment type="caution">
    <text evidence="2">The sequence shown here is derived from an EMBL/GenBank/DDBJ whole genome shotgun (WGS) entry which is preliminary data.</text>
</comment>
<sequence>MMIFFSPRKLEQQLLNESITAWEKAKYLVLAVVVSALAGPLFWVTPTVKEQHTGITALVQLMTTIVGLYITYKGVRKCYSTNNQEEKFIERFICLRVPWTVIFGAVLAPLSIAIIVIAKKAFPEVPDLSSFIIYICSPFITYLYYYALNCSFGRISEEQSEATSTSGNSGLR</sequence>
<keyword evidence="1" id="KW-1133">Transmembrane helix</keyword>
<dbReference type="Proteomes" id="UP000784128">
    <property type="component" value="Unassembled WGS sequence"/>
</dbReference>
<gene>
    <name evidence="2" type="ORF">KJB30_16740</name>
</gene>
<proteinExistence type="predicted"/>
<organism evidence="2 3">
    <name type="scientific">Pelotalea chapellei</name>
    <dbReference type="NCBI Taxonomy" id="44671"/>
    <lineage>
        <taxon>Bacteria</taxon>
        <taxon>Pseudomonadati</taxon>
        <taxon>Thermodesulfobacteriota</taxon>
        <taxon>Desulfuromonadia</taxon>
        <taxon>Geobacterales</taxon>
        <taxon>Geobacteraceae</taxon>
        <taxon>Pelotalea</taxon>
    </lineage>
</organism>
<feature type="transmembrane region" description="Helical" evidence="1">
    <location>
        <begin position="51"/>
        <end position="72"/>
    </location>
</feature>
<keyword evidence="3" id="KW-1185">Reference proteome</keyword>
<reference evidence="2 3" key="1">
    <citation type="submission" date="2021-05" db="EMBL/GenBank/DDBJ databases">
        <title>The draft genome of Geobacter chapellei DSM 13688.</title>
        <authorList>
            <person name="Xu Z."/>
            <person name="Masuda Y."/>
            <person name="Itoh H."/>
            <person name="Senoo K."/>
        </authorList>
    </citation>
    <scope>NUCLEOTIDE SEQUENCE [LARGE SCALE GENOMIC DNA]</scope>
    <source>
        <strain evidence="2 3">DSM 13688</strain>
    </source>
</reference>
<dbReference type="EMBL" id="JAHDYS010000022">
    <property type="protein sequence ID" value="MBT1073439.1"/>
    <property type="molecule type" value="Genomic_DNA"/>
</dbReference>
<feature type="transmembrane region" description="Helical" evidence="1">
    <location>
        <begin position="27"/>
        <end position="45"/>
    </location>
</feature>
<evidence type="ECO:0000256" key="1">
    <source>
        <dbReference type="SAM" id="Phobius"/>
    </source>
</evidence>